<sequence>MNSKFFTILGWVATATAMAMYVSYIPQISNNLNGMKGNWLQPLVAAINCTLWVTYGLMKKPKRDWPIAFANSPGIIFGLVAFITAL</sequence>
<keyword evidence="1" id="KW-1133">Transmembrane helix</keyword>
<dbReference type="Pfam" id="PF03083">
    <property type="entry name" value="MtN3_slv"/>
    <property type="match status" value="1"/>
</dbReference>
<dbReference type="EMBL" id="AGDV01000010">
    <property type="protein sequence ID" value="EMB33826.1"/>
    <property type="molecule type" value="Genomic_DNA"/>
</dbReference>
<evidence type="ECO:0008006" key="3">
    <source>
        <dbReference type="Google" id="ProtNLM"/>
    </source>
</evidence>
<evidence type="ECO:0000313" key="2">
    <source>
        <dbReference type="EMBL" id="EMB33826.1"/>
    </source>
</evidence>
<dbReference type="RefSeq" id="WP_002667363.1">
    <property type="nucleotide sequence ID" value="NZ_CM001795.1"/>
</dbReference>
<evidence type="ECO:0000256" key="1">
    <source>
        <dbReference type="SAM" id="Phobius"/>
    </source>
</evidence>
<feature type="transmembrane region" description="Helical" evidence="1">
    <location>
        <begin position="39"/>
        <end position="58"/>
    </location>
</feature>
<dbReference type="AlphaFoldDB" id="A0A0E2E5P2"/>
<gene>
    <name evidence="2" type="ORF">HMPREF9726_01206</name>
</gene>
<dbReference type="Proteomes" id="UP000011705">
    <property type="component" value="Chromosome"/>
</dbReference>
<name>A0A0E2E5P2_TREDN</name>
<accession>A0A0E2E5P2</accession>
<reference evidence="2" key="1">
    <citation type="submission" date="2012-01" db="EMBL/GenBank/DDBJ databases">
        <title>The Genome Sequence of Treponema denticola H-22.</title>
        <authorList>
            <consortium name="The Broad Institute Genome Sequencing Platform"/>
            <person name="Earl A."/>
            <person name="Ward D."/>
            <person name="Feldgarden M."/>
            <person name="Gevers D."/>
            <person name="Blanton J.M."/>
            <person name="Fenno C.J."/>
            <person name="Baranova O.V."/>
            <person name="Mathney J."/>
            <person name="Dewhirst F.E."/>
            <person name="Izard J."/>
            <person name="Young S.K."/>
            <person name="Zeng Q."/>
            <person name="Gargeya S."/>
            <person name="Fitzgerald M."/>
            <person name="Haas B."/>
            <person name="Abouelleil A."/>
            <person name="Alvarado L."/>
            <person name="Arachchi H.M."/>
            <person name="Berlin A."/>
            <person name="Chapman S.B."/>
            <person name="Gearin G."/>
            <person name="Goldberg J."/>
            <person name="Griggs A."/>
            <person name="Gujja S."/>
            <person name="Hansen M."/>
            <person name="Heiman D."/>
            <person name="Howarth C."/>
            <person name="Larimer J."/>
            <person name="Lui A."/>
            <person name="MacDonald P.J.P."/>
            <person name="McCowen C."/>
            <person name="Montmayeur A."/>
            <person name="Murphy C."/>
            <person name="Neiman D."/>
            <person name="Pearson M."/>
            <person name="Priest M."/>
            <person name="Roberts A."/>
            <person name="Saif S."/>
            <person name="Shea T."/>
            <person name="Sisk P."/>
            <person name="Stolte C."/>
            <person name="Sykes S."/>
            <person name="Wortman J."/>
            <person name="Nusbaum C."/>
            <person name="Birren B."/>
        </authorList>
    </citation>
    <scope>NUCLEOTIDE SEQUENCE [LARGE SCALE GENOMIC DNA]</scope>
    <source>
        <strain evidence="2">H-22</strain>
    </source>
</reference>
<organism evidence="2">
    <name type="scientific">Treponema denticola H-22</name>
    <dbReference type="NCBI Taxonomy" id="999432"/>
    <lineage>
        <taxon>Bacteria</taxon>
        <taxon>Pseudomonadati</taxon>
        <taxon>Spirochaetota</taxon>
        <taxon>Spirochaetia</taxon>
        <taxon>Spirochaetales</taxon>
        <taxon>Treponemataceae</taxon>
        <taxon>Treponema</taxon>
    </lineage>
</organism>
<dbReference type="InterPro" id="IPR004316">
    <property type="entry name" value="SWEET_rpt"/>
</dbReference>
<protein>
    <recommendedName>
        <fullName evidence="3">Sugar efflux transporter for intercellular exchange</fullName>
    </recommendedName>
</protein>
<comment type="caution">
    <text evidence="2">The sequence shown here is derived from an EMBL/GenBank/DDBJ whole genome shotgun (WGS) entry which is preliminary data.</text>
</comment>
<feature type="transmembrane region" description="Helical" evidence="1">
    <location>
        <begin position="65"/>
        <end position="85"/>
    </location>
</feature>
<dbReference type="Gene3D" id="1.20.1280.290">
    <property type="match status" value="1"/>
</dbReference>
<keyword evidence="1" id="KW-0472">Membrane</keyword>
<dbReference type="PATRIC" id="fig|999432.5.peg.1256"/>
<proteinExistence type="predicted"/>
<dbReference type="GO" id="GO:0016020">
    <property type="term" value="C:membrane"/>
    <property type="evidence" value="ECO:0007669"/>
    <property type="project" value="InterPro"/>
</dbReference>
<keyword evidence="1" id="KW-0812">Transmembrane</keyword>
<dbReference type="HOGENOM" id="CLU_163406_1_0_12"/>